<dbReference type="InterPro" id="IPR007021">
    <property type="entry name" value="DUF659"/>
</dbReference>
<dbReference type="SUPFAM" id="SSF53098">
    <property type="entry name" value="Ribonuclease H-like"/>
    <property type="match status" value="1"/>
</dbReference>
<dbReference type="Pfam" id="PF05699">
    <property type="entry name" value="Dimer_Tnp_hAT"/>
    <property type="match status" value="1"/>
</dbReference>
<dbReference type="InterPro" id="IPR008906">
    <property type="entry name" value="HATC_C_dom"/>
</dbReference>
<dbReference type="EMBL" id="BQNB010013230">
    <property type="protein sequence ID" value="GJT13438.1"/>
    <property type="molecule type" value="Genomic_DNA"/>
</dbReference>
<evidence type="ECO:0000313" key="5">
    <source>
        <dbReference type="Proteomes" id="UP001151760"/>
    </source>
</evidence>
<dbReference type="InterPro" id="IPR012337">
    <property type="entry name" value="RNaseH-like_sf"/>
</dbReference>
<protein>
    <submittedName>
        <fullName evidence="4">HAT dimerization domain-containing transposase-related protein</fullName>
    </submittedName>
</protein>
<evidence type="ECO:0000256" key="1">
    <source>
        <dbReference type="SAM" id="MobiDB-lite"/>
    </source>
</evidence>
<proteinExistence type="predicted"/>
<reference evidence="4" key="1">
    <citation type="journal article" date="2022" name="Int. J. Mol. Sci.">
        <title>Draft Genome of Tanacetum Coccineum: Genomic Comparison of Closely Related Tanacetum-Family Plants.</title>
        <authorList>
            <person name="Yamashiro T."/>
            <person name="Shiraishi A."/>
            <person name="Nakayama K."/>
            <person name="Satake H."/>
        </authorList>
    </citation>
    <scope>NUCLEOTIDE SEQUENCE</scope>
</reference>
<keyword evidence="5" id="KW-1185">Reference proteome</keyword>
<feature type="region of interest" description="Disordered" evidence="1">
    <location>
        <begin position="287"/>
        <end position="318"/>
    </location>
</feature>
<sequence>MNLCVNSKLGTIFIGAKDCSDKAHTSDLIFEYVDRCIEDVGPENVVQVVTDNASNNMGAAKLLHEKRPKIFWTSCASHTINLMLEDYELQDLINTVELPKYNKKLEKFDLAIATTSCVVNNEKFDPANWWESYGDSAPNLRKIATRILSLTTSSSGCERIWSIFEGGRGRGLTTSVPEVVLYVCTVSPFGLTVKKGCIQIKRNRLEVAEMNNLIYVQANGHLIKHDKKRNVRNREILIGEDASEAQEWIVDGNDAHWEAVGDSLGVEDELRPRKSARRKERELFEDDFVSGGEGEVDEEVEYESDGAQIMEQYGQDEN</sequence>
<accession>A0ABQ5BI10</accession>
<organism evidence="4 5">
    <name type="scientific">Tanacetum coccineum</name>
    <dbReference type="NCBI Taxonomy" id="301880"/>
    <lineage>
        <taxon>Eukaryota</taxon>
        <taxon>Viridiplantae</taxon>
        <taxon>Streptophyta</taxon>
        <taxon>Embryophyta</taxon>
        <taxon>Tracheophyta</taxon>
        <taxon>Spermatophyta</taxon>
        <taxon>Magnoliopsida</taxon>
        <taxon>eudicotyledons</taxon>
        <taxon>Gunneridae</taxon>
        <taxon>Pentapetalae</taxon>
        <taxon>asterids</taxon>
        <taxon>campanulids</taxon>
        <taxon>Asterales</taxon>
        <taxon>Asteraceae</taxon>
        <taxon>Asteroideae</taxon>
        <taxon>Anthemideae</taxon>
        <taxon>Anthemidinae</taxon>
        <taxon>Tanacetum</taxon>
    </lineage>
</organism>
<dbReference type="PANTHER" id="PTHR32166">
    <property type="entry name" value="OSJNBA0013A04.12 PROTEIN"/>
    <property type="match status" value="1"/>
</dbReference>
<evidence type="ECO:0000259" key="2">
    <source>
        <dbReference type="Pfam" id="PF04937"/>
    </source>
</evidence>
<evidence type="ECO:0000259" key="3">
    <source>
        <dbReference type="Pfam" id="PF05699"/>
    </source>
</evidence>
<feature type="domain" description="HAT C-terminal dimerisation" evidence="3">
    <location>
        <begin position="117"/>
        <end position="164"/>
    </location>
</feature>
<dbReference type="Proteomes" id="UP001151760">
    <property type="component" value="Unassembled WGS sequence"/>
</dbReference>
<dbReference type="PANTHER" id="PTHR32166:SF74">
    <property type="entry name" value="OS05G0256350 PROTEIN"/>
    <property type="match status" value="1"/>
</dbReference>
<feature type="domain" description="DUF659" evidence="2">
    <location>
        <begin position="1"/>
        <end position="95"/>
    </location>
</feature>
<evidence type="ECO:0000313" key="4">
    <source>
        <dbReference type="EMBL" id="GJT13438.1"/>
    </source>
</evidence>
<comment type="caution">
    <text evidence="4">The sequence shown here is derived from an EMBL/GenBank/DDBJ whole genome shotgun (WGS) entry which is preliminary data.</text>
</comment>
<gene>
    <name evidence="4" type="ORF">Tco_0860480</name>
</gene>
<reference evidence="4" key="2">
    <citation type="submission" date="2022-01" db="EMBL/GenBank/DDBJ databases">
        <authorList>
            <person name="Yamashiro T."/>
            <person name="Shiraishi A."/>
            <person name="Satake H."/>
            <person name="Nakayama K."/>
        </authorList>
    </citation>
    <scope>NUCLEOTIDE SEQUENCE</scope>
</reference>
<name>A0ABQ5BI10_9ASTR</name>
<feature type="compositionally biased region" description="Acidic residues" evidence="1">
    <location>
        <begin position="287"/>
        <end position="304"/>
    </location>
</feature>
<dbReference type="Pfam" id="PF04937">
    <property type="entry name" value="DUF659"/>
    <property type="match status" value="1"/>
</dbReference>